<accession>A0A6A4GZ80</accession>
<dbReference type="Proteomes" id="UP000799118">
    <property type="component" value="Unassembled WGS sequence"/>
</dbReference>
<reference evidence="2" key="1">
    <citation type="journal article" date="2019" name="Environ. Microbiol.">
        <title>Fungal ecological strategies reflected in gene transcription - a case study of two litter decomposers.</title>
        <authorList>
            <person name="Barbi F."/>
            <person name="Kohler A."/>
            <person name="Barry K."/>
            <person name="Baskaran P."/>
            <person name="Daum C."/>
            <person name="Fauchery L."/>
            <person name="Ihrmark K."/>
            <person name="Kuo A."/>
            <person name="LaButti K."/>
            <person name="Lipzen A."/>
            <person name="Morin E."/>
            <person name="Grigoriev I.V."/>
            <person name="Henrissat B."/>
            <person name="Lindahl B."/>
            <person name="Martin F."/>
        </authorList>
    </citation>
    <scope>NUCLEOTIDE SEQUENCE</scope>
    <source>
        <strain evidence="2">JB14</strain>
    </source>
</reference>
<feature type="transmembrane region" description="Helical" evidence="1">
    <location>
        <begin position="138"/>
        <end position="158"/>
    </location>
</feature>
<keyword evidence="1" id="KW-0812">Transmembrane</keyword>
<keyword evidence="1" id="KW-1133">Transmembrane helix</keyword>
<gene>
    <name evidence="2" type="ORF">BT96DRAFT_344750</name>
</gene>
<dbReference type="EMBL" id="ML769659">
    <property type="protein sequence ID" value="KAE9390395.1"/>
    <property type="molecule type" value="Genomic_DNA"/>
</dbReference>
<sequence>MYLINDDLSSYFTTWSPCYSPHGAESSPASSTANVQHLISLHQRRLRFFCAIQHAVRQGEAGDRIAYALWASGGIFLFESFLDVSCDLLAISASYRSMQNQCSLAYKPLRETQICIAIGKRYKPDQLSCILQYSKLELYYRLATATTTVLIALFFLVANH</sequence>
<organism evidence="2 3">
    <name type="scientific">Gymnopus androsaceus JB14</name>
    <dbReference type="NCBI Taxonomy" id="1447944"/>
    <lineage>
        <taxon>Eukaryota</taxon>
        <taxon>Fungi</taxon>
        <taxon>Dikarya</taxon>
        <taxon>Basidiomycota</taxon>
        <taxon>Agaricomycotina</taxon>
        <taxon>Agaricomycetes</taxon>
        <taxon>Agaricomycetidae</taxon>
        <taxon>Agaricales</taxon>
        <taxon>Marasmiineae</taxon>
        <taxon>Omphalotaceae</taxon>
        <taxon>Gymnopus</taxon>
    </lineage>
</organism>
<dbReference type="AlphaFoldDB" id="A0A6A4GZ80"/>
<evidence type="ECO:0000313" key="2">
    <source>
        <dbReference type="EMBL" id="KAE9390395.1"/>
    </source>
</evidence>
<evidence type="ECO:0000256" key="1">
    <source>
        <dbReference type="SAM" id="Phobius"/>
    </source>
</evidence>
<evidence type="ECO:0000313" key="3">
    <source>
        <dbReference type="Proteomes" id="UP000799118"/>
    </source>
</evidence>
<keyword evidence="3" id="KW-1185">Reference proteome</keyword>
<keyword evidence="1" id="KW-0472">Membrane</keyword>
<protein>
    <submittedName>
        <fullName evidence="2">Uncharacterized protein</fullName>
    </submittedName>
</protein>
<proteinExistence type="predicted"/>
<name>A0A6A4GZ80_9AGAR</name>